<keyword evidence="3" id="KW-1185">Reference proteome</keyword>
<evidence type="ECO:0000259" key="1">
    <source>
        <dbReference type="Pfam" id="PF07969"/>
    </source>
</evidence>
<dbReference type="GO" id="GO:0016814">
    <property type="term" value="F:hydrolase activity, acting on carbon-nitrogen (but not peptide) bonds, in cyclic amidines"/>
    <property type="evidence" value="ECO:0007669"/>
    <property type="project" value="TreeGrafter"/>
</dbReference>
<dbReference type="Pfam" id="PF07969">
    <property type="entry name" value="Amidohydro_3"/>
    <property type="match status" value="1"/>
</dbReference>
<gene>
    <name evidence="2" type="ORF">PTE30175_05578</name>
</gene>
<dbReference type="Gene3D" id="3.20.20.140">
    <property type="entry name" value="Metal-dependent hydrolases"/>
    <property type="match status" value="1"/>
</dbReference>
<sequence>MASQSRGWRFPRVALPLAPGVFDLSVHDGRVTEWRAAAGPAQSLWLPPLVERHAHADRAFQANAAMPASLPDAIGLAESMRGISSEDEFYHRAARYFDCALMHGATRVRTHTDVDDLVGERALRGVVAAARDRADKMDVEIVAFANARTDPASSAGRAHLTRALALGAGWLGAVPAFCRSPAKAVDALLDLASETGAPVDLHLDEHGDADASLTAWVAHSARERGLQGRVTISHACALAALPHAERARICEALAESDIAVVVLPATNLFLQGRGEGTPRERGVTIARELLTAGVRVGWGSDNVRDAFFPYGNADPLEAAFLAALAAHVDDVAQLLAGISDHASAPRVGEPANFVLVPADSWRDALARRPGGRLVFRNGVPVTGDAASADLCKT</sequence>
<dbReference type="InterPro" id="IPR013108">
    <property type="entry name" value="Amidohydro_3"/>
</dbReference>
<dbReference type="InterPro" id="IPR011059">
    <property type="entry name" value="Metal-dep_hydrolase_composite"/>
</dbReference>
<organism evidence="2 3">
    <name type="scientific">Pandoraea terrae</name>
    <dbReference type="NCBI Taxonomy" id="1537710"/>
    <lineage>
        <taxon>Bacteria</taxon>
        <taxon>Pseudomonadati</taxon>
        <taxon>Pseudomonadota</taxon>
        <taxon>Betaproteobacteria</taxon>
        <taxon>Burkholderiales</taxon>
        <taxon>Burkholderiaceae</taxon>
        <taxon>Pandoraea</taxon>
    </lineage>
</organism>
<dbReference type="AlphaFoldDB" id="A0A5E4ZF06"/>
<dbReference type="InterPro" id="IPR032466">
    <property type="entry name" value="Metal_Hydrolase"/>
</dbReference>
<proteinExistence type="predicted"/>
<evidence type="ECO:0000313" key="2">
    <source>
        <dbReference type="EMBL" id="VVE59664.1"/>
    </source>
</evidence>
<dbReference type="Gene3D" id="2.30.40.10">
    <property type="entry name" value="Urease, subunit C, domain 1"/>
    <property type="match status" value="1"/>
</dbReference>
<dbReference type="PANTHER" id="PTHR32027">
    <property type="entry name" value="CYTOSINE DEAMINASE"/>
    <property type="match status" value="1"/>
</dbReference>
<dbReference type="OrthoDB" id="9815027at2"/>
<dbReference type="PANTHER" id="PTHR32027:SF9">
    <property type="entry name" value="BLL3847 PROTEIN"/>
    <property type="match status" value="1"/>
</dbReference>
<reference evidence="2 3" key="1">
    <citation type="submission" date="2019-08" db="EMBL/GenBank/DDBJ databases">
        <authorList>
            <person name="Peeters C."/>
        </authorList>
    </citation>
    <scope>NUCLEOTIDE SEQUENCE [LARGE SCALE GENOMIC DNA]</scope>
    <source>
        <strain evidence="2 3">LMG 30175</strain>
    </source>
</reference>
<dbReference type="Proteomes" id="UP000414233">
    <property type="component" value="Unassembled WGS sequence"/>
</dbReference>
<dbReference type="SUPFAM" id="SSF51556">
    <property type="entry name" value="Metallo-dependent hydrolases"/>
    <property type="match status" value="1"/>
</dbReference>
<dbReference type="InterPro" id="IPR052349">
    <property type="entry name" value="Metallo-hydrolase_Enzymes"/>
</dbReference>
<feature type="domain" description="Amidohydrolase 3" evidence="1">
    <location>
        <begin position="154"/>
        <end position="380"/>
    </location>
</feature>
<accession>A0A5E4ZF06</accession>
<dbReference type="EMBL" id="CABPRZ010000049">
    <property type="protein sequence ID" value="VVE59664.1"/>
    <property type="molecule type" value="Genomic_DNA"/>
</dbReference>
<evidence type="ECO:0000313" key="3">
    <source>
        <dbReference type="Proteomes" id="UP000414233"/>
    </source>
</evidence>
<protein>
    <submittedName>
        <fullName evidence="2">N-acyl-D-amino-acid deacylase</fullName>
    </submittedName>
</protein>
<name>A0A5E4ZF06_9BURK</name>